<protein>
    <submittedName>
        <fullName evidence="1">Uncharacterized protein</fullName>
    </submittedName>
</protein>
<gene>
    <name evidence="1" type="ORF">AQPW35_07480</name>
</gene>
<dbReference type="Gene3D" id="2.40.160.20">
    <property type="match status" value="1"/>
</dbReference>
<evidence type="ECO:0000313" key="2">
    <source>
        <dbReference type="Proteomes" id="UP000301751"/>
    </source>
</evidence>
<keyword evidence="2" id="KW-1185">Reference proteome</keyword>
<dbReference type="InterPro" id="IPR020915">
    <property type="entry name" value="UPF0311"/>
</dbReference>
<dbReference type="PANTHER" id="PTHR37315:SF1">
    <property type="entry name" value="UPF0311 PROTEIN BLR7842"/>
    <property type="match status" value="1"/>
</dbReference>
<dbReference type="AlphaFoldDB" id="A0A480AMS3"/>
<dbReference type="EMBL" id="BJCL01000001">
    <property type="protein sequence ID" value="GCL61667.1"/>
    <property type="molecule type" value="Genomic_DNA"/>
</dbReference>
<dbReference type="Proteomes" id="UP000301751">
    <property type="component" value="Unassembled WGS sequence"/>
</dbReference>
<dbReference type="OrthoDB" id="5294829at2"/>
<proteinExistence type="predicted"/>
<accession>A0A480AMS3</accession>
<evidence type="ECO:0000313" key="1">
    <source>
        <dbReference type="EMBL" id="GCL61667.1"/>
    </source>
</evidence>
<organism evidence="1 2">
    <name type="scientific">Pseudaquabacterium pictum</name>
    <dbReference type="NCBI Taxonomy" id="2315236"/>
    <lineage>
        <taxon>Bacteria</taxon>
        <taxon>Pseudomonadati</taxon>
        <taxon>Pseudomonadota</taxon>
        <taxon>Betaproteobacteria</taxon>
        <taxon>Burkholderiales</taxon>
        <taxon>Sphaerotilaceae</taxon>
        <taxon>Pseudaquabacterium</taxon>
    </lineage>
</organism>
<comment type="caution">
    <text evidence="1">The sequence shown here is derived from an EMBL/GenBank/DDBJ whole genome shotgun (WGS) entry which is preliminary data.</text>
</comment>
<dbReference type="Pfam" id="PF11578">
    <property type="entry name" value="DUF3237"/>
    <property type="match status" value="1"/>
</dbReference>
<name>A0A480AMS3_9BURK</name>
<dbReference type="PANTHER" id="PTHR37315">
    <property type="entry name" value="UPF0311 PROTEIN BLR7842"/>
    <property type="match status" value="1"/>
</dbReference>
<dbReference type="RefSeq" id="WP_137731393.1">
    <property type="nucleotide sequence ID" value="NZ_BJCL01000001.1"/>
</dbReference>
<sequence>MDPTFRLPPGRHAAVPGTPQLAACFMADVMLDPERDHGLTPAGRRLHVRIVGGRVWGPGLQAQVLPGGADWQVLRNDGMLELEAIYDLQADDGTLIHVRNRGLWTSPTGDWPASYAMSQPRFEAPEGPHGWLNRYQFLATVGPGPVPATSVHLRFFQVLPG</sequence>
<reference evidence="2" key="1">
    <citation type="submission" date="2019-03" db="EMBL/GenBank/DDBJ databases">
        <title>Aquabacterium pictum sp.nov., the first bacteriochlorophyll a-containing freshwater bacterium in the genus Aquabacterium of the class Betaproteobacteria.</title>
        <authorList>
            <person name="Hirose S."/>
            <person name="Tank M."/>
            <person name="Hara E."/>
            <person name="Tamaki H."/>
            <person name="Takaichi S."/>
            <person name="Haruta S."/>
            <person name="Hanada S."/>
        </authorList>
    </citation>
    <scope>NUCLEOTIDE SEQUENCE [LARGE SCALE GENOMIC DNA]</scope>
    <source>
        <strain evidence="2">W35</strain>
    </source>
</reference>